<dbReference type="eggNOG" id="ENOG502S8AN">
    <property type="taxonomic scope" value="Eukaryota"/>
</dbReference>
<gene>
    <name evidence="5" type="ORF">PCON_04036</name>
</gene>
<feature type="domain" description="MYND-type" evidence="4">
    <location>
        <begin position="157"/>
        <end position="193"/>
    </location>
</feature>
<evidence type="ECO:0000256" key="1">
    <source>
        <dbReference type="ARBA" id="ARBA00022723"/>
    </source>
</evidence>
<reference evidence="5 6" key="1">
    <citation type="journal article" date="2013" name="PLoS Genet.">
        <title>The genome and development-dependent transcriptomes of Pyronema confluens: a window into fungal evolution.</title>
        <authorList>
            <person name="Traeger S."/>
            <person name="Altegoer F."/>
            <person name="Freitag M."/>
            <person name="Gabaldon T."/>
            <person name="Kempken F."/>
            <person name="Kumar A."/>
            <person name="Marcet-Houben M."/>
            <person name="Poggeler S."/>
            <person name="Stajich J.E."/>
            <person name="Nowrousian M."/>
        </authorList>
    </citation>
    <scope>NUCLEOTIDE SEQUENCE [LARGE SCALE GENOMIC DNA]</scope>
    <source>
        <strain evidence="6">CBS 100304</strain>
        <tissue evidence="5">Vegetative mycelium</tissue>
    </source>
</reference>
<keyword evidence="3" id="KW-0862">Zinc</keyword>
<keyword evidence="6" id="KW-1185">Reference proteome</keyword>
<protein>
    <recommendedName>
        <fullName evidence="4">MYND-type domain-containing protein</fullName>
    </recommendedName>
</protein>
<dbReference type="OrthoDB" id="4851849at2759"/>
<keyword evidence="2" id="KW-0863">Zinc-finger</keyword>
<dbReference type="Pfam" id="PF01753">
    <property type="entry name" value="zf-MYND"/>
    <property type="match status" value="1"/>
</dbReference>
<dbReference type="InterPro" id="IPR027796">
    <property type="entry name" value="OTT_1508_deam-like"/>
</dbReference>
<dbReference type="InterPro" id="IPR002893">
    <property type="entry name" value="Znf_MYND"/>
</dbReference>
<proteinExistence type="predicted"/>
<organism evidence="5 6">
    <name type="scientific">Pyronema omphalodes (strain CBS 100304)</name>
    <name type="common">Pyronema confluens</name>
    <dbReference type="NCBI Taxonomy" id="1076935"/>
    <lineage>
        <taxon>Eukaryota</taxon>
        <taxon>Fungi</taxon>
        <taxon>Dikarya</taxon>
        <taxon>Ascomycota</taxon>
        <taxon>Pezizomycotina</taxon>
        <taxon>Pezizomycetes</taxon>
        <taxon>Pezizales</taxon>
        <taxon>Pyronemataceae</taxon>
        <taxon>Pyronema</taxon>
    </lineage>
</organism>
<accession>U4KUY0</accession>
<evidence type="ECO:0000256" key="2">
    <source>
        <dbReference type="ARBA" id="ARBA00022771"/>
    </source>
</evidence>
<evidence type="ECO:0000259" key="4">
    <source>
        <dbReference type="Pfam" id="PF01753"/>
    </source>
</evidence>
<name>U4KUY0_PYROM</name>
<keyword evidence="1" id="KW-0479">Metal-binding</keyword>
<dbReference type="EMBL" id="HF935220">
    <property type="protein sequence ID" value="CCX04917.1"/>
    <property type="molecule type" value="Genomic_DNA"/>
</dbReference>
<dbReference type="AlphaFoldDB" id="U4KUY0"/>
<evidence type="ECO:0000313" key="5">
    <source>
        <dbReference type="EMBL" id="CCX04917.1"/>
    </source>
</evidence>
<dbReference type="Proteomes" id="UP000018144">
    <property type="component" value="Unassembled WGS sequence"/>
</dbReference>
<dbReference type="Pfam" id="PF14441">
    <property type="entry name" value="OTT_1508_deam"/>
    <property type="match status" value="1"/>
</dbReference>
<sequence length="286" mass="32697">MSRSKTPIRFIGCSKLSCFLCNMFLHYFGKFRARGTHRKLYTSLEQSLVKLTKRQYIQRKPLQPDSVSGISATVLDDTLPEDVTTFISNEEISRMTHGLLNKSKTSQRQMDKRLASQWHTVCPEDSGDEDSCDQDSATANQHCHPAFASRRICAGNSCELDEAEAQYPCPHCGNVWYCSEKCMRNNWSHKFSCTVPLKSADYLIKACLNDMFPEENALRDCGFESASAEERSKFLGLYQGCTMQGIDAEVLHEWWSKDILAETPSGKPWGLLQMVLEQQRYRFKKK</sequence>
<evidence type="ECO:0000256" key="3">
    <source>
        <dbReference type="ARBA" id="ARBA00022833"/>
    </source>
</evidence>
<evidence type="ECO:0000313" key="6">
    <source>
        <dbReference type="Proteomes" id="UP000018144"/>
    </source>
</evidence>
<dbReference type="GO" id="GO:0008270">
    <property type="term" value="F:zinc ion binding"/>
    <property type="evidence" value="ECO:0007669"/>
    <property type="project" value="UniProtKB-KW"/>
</dbReference>
<dbReference type="STRING" id="1076935.U4KUY0"/>
<dbReference type="SUPFAM" id="SSF144232">
    <property type="entry name" value="HIT/MYND zinc finger-like"/>
    <property type="match status" value="1"/>
</dbReference>